<name>A0A8H3TXV8_9TREE</name>
<dbReference type="OrthoDB" id="19045at2759"/>
<dbReference type="InterPro" id="IPR027417">
    <property type="entry name" value="P-loop_NTPase"/>
</dbReference>
<dbReference type="GO" id="GO:0046404">
    <property type="term" value="F:ATP-dependent polydeoxyribonucleotide 5'-hydroxyl-kinase activity"/>
    <property type="evidence" value="ECO:0007669"/>
    <property type="project" value="TreeGrafter"/>
</dbReference>
<dbReference type="GO" id="GO:0003690">
    <property type="term" value="F:double-stranded DNA binding"/>
    <property type="evidence" value="ECO:0007669"/>
    <property type="project" value="TreeGrafter"/>
</dbReference>
<dbReference type="PANTHER" id="PTHR12083">
    <property type="entry name" value="BIFUNCTIONAL POLYNUCLEOTIDE PHOSPHATASE/KINASE"/>
    <property type="match status" value="1"/>
</dbReference>
<dbReference type="NCBIfam" id="TIGR01664">
    <property type="entry name" value="DNA-3'-Pase"/>
    <property type="match status" value="1"/>
</dbReference>
<dbReference type="Pfam" id="PF08645">
    <property type="entry name" value="PNK3P"/>
    <property type="match status" value="1"/>
</dbReference>
<evidence type="ECO:0000256" key="1">
    <source>
        <dbReference type="SAM" id="MobiDB-lite"/>
    </source>
</evidence>
<accession>A0A8H3TXV8</accession>
<proteinExistence type="predicted"/>
<dbReference type="GO" id="GO:0046403">
    <property type="term" value="F:polynucleotide 3'-phosphatase activity"/>
    <property type="evidence" value="ECO:0007669"/>
    <property type="project" value="TreeGrafter"/>
</dbReference>
<dbReference type="Gene3D" id="3.40.50.1000">
    <property type="entry name" value="HAD superfamily/HAD-like"/>
    <property type="match status" value="1"/>
</dbReference>
<dbReference type="InterPro" id="IPR036412">
    <property type="entry name" value="HAD-like_sf"/>
</dbReference>
<dbReference type="EMBL" id="BLZA01000032">
    <property type="protein sequence ID" value="GHJ88845.1"/>
    <property type="molecule type" value="Genomic_DNA"/>
</dbReference>
<evidence type="ECO:0000313" key="3">
    <source>
        <dbReference type="Proteomes" id="UP000620104"/>
    </source>
</evidence>
<evidence type="ECO:0000313" key="2">
    <source>
        <dbReference type="EMBL" id="GHJ88845.1"/>
    </source>
</evidence>
<dbReference type="GO" id="GO:0006281">
    <property type="term" value="P:DNA repair"/>
    <property type="evidence" value="ECO:0007669"/>
    <property type="project" value="TreeGrafter"/>
</dbReference>
<dbReference type="Gene3D" id="3.40.50.300">
    <property type="entry name" value="P-loop containing nucleotide triphosphate hydrolases"/>
    <property type="match status" value="1"/>
</dbReference>
<organism evidence="2 3">
    <name type="scientific">Naganishia liquefaciens</name>
    <dbReference type="NCBI Taxonomy" id="104408"/>
    <lineage>
        <taxon>Eukaryota</taxon>
        <taxon>Fungi</taxon>
        <taxon>Dikarya</taxon>
        <taxon>Basidiomycota</taxon>
        <taxon>Agaricomycotina</taxon>
        <taxon>Tremellomycetes</taxon>
        <taxon>Filobasidiales</taxon>
        <taxon>Filobasidiaceae</taxon>
        <taxon>Naganishia</taxon>
    </lineage>
</organism>
<comment type="caution">
    <text evidence="2">The sequence shown here is derived from an EMBL/GenBank/DDBJ whole genome shotgun (WGS) entry which is preliminary data.</text>
</comment>
<dbReference type="SUPFAM" id="SSF56784">
    <property type="entry name" value="HAD-like"/>
    <property type="match status" value="1"/>
</dbReference>
<dbReference type="InterPro" id="IPR013954">
    <property type="entry name" value="PNK3P"/>
</dbReference>
<keyword evidence="3" id="KW-1185">Reference proteome</keyword>
<dbReference type="Pfam" id="PF13671">
    <property type="entry name" value="AAA_33"/>
    <property type="match status" value="1"/>
</dbReference>
<dbReference type="FunFam" id="3.40.50.300:FF:000737">
    <property type="entry name" value="Bifunctional polynucleotide phosphatase/kinase"/>
    <property type="match status" value="1"/>
</dbReference>
<reference evidence="2" key="1">
    <citation type="submission" date="2020-07" db="EMBL/GenBank/DDBJ databases">
        <title>Draft Genome Sequence of a Deep-Sea Yeast, Naganishia (Cryptococcus) liquefaciens strain N6.</title>
        <authorList>
            <person name="Han Y.W."/>
            <person name="Kajitani R."/>
            <person name="Morimoto H."/>
            <person name="Parhat M."/>
            <person name="Tsubouchi H."/>
            <person name="Bakenova O."/>
            <person name="Ogata M."/>
            <person name="Argunhan B."/>
            <person name="Aoki R."/>
            <person name="Kajiwara S."/>
            <person name="Itoh T."/>
            <person name="Iwasaki H."/>
        </authorList>
    </citation>
    <scope>NUCLEOTIDE SEQUENCE</scope>
    <source>
        <strain evidence="2">N6</strain>
    </source>
</reference>
<feature type="region of interest" description="Disordered" evidence="1">
    <location>
        <begin position="1"/>
        <end position="54"/>
    </location>
</feature>
<dbReference type="PANTHER" id="PTHR12083:SF9">
    <property type="entry name" value="BIFUNCTIONAL POLYNUCLEOTIDE PHOSPHATASE_KINASE"/>
    <property type="match status" value="1"/>
</dbReference>
<dbReference type="InterPro" id="IPR023214">
    <property type="entry name" value="HAD_sf"/>
</dbReference>
<dbReference type="AlphaFoldDB" id="A0A8H3TXV8"/>
<dbReference type="InterPro" id="IPR006551">
    <property type="entry name" value="Polynucleotide_phosphatase"/>
</dbReference>
<dbReference type="SUPFAM" id="SSF52540">
    <property type="entry name" value="P-loop containing nucleoside triphosphate hydrolases"/>
    <property type="match status" value="1"/>
</dbReference>
<protein>
    <submittedName>
        <fullName evidence="2">Uncharacterized protein</fullName>
    </submittedName>
</protein>
<dbReference type="NCBIfam" id="TIGR01662">
    <property type="entry name" value="HAD-SF-IIIA"/>
    <property type="match status" value="1"/>
</dbReference>
<dbReference type="Proteomes" id="UP000620104">
    <property type="component" value="Unassembled WGS sequence"/>
</dbReference>
<gene>
    <name evidence="2" type="ORF">NliqN6_5247</name>
</gene>
<sequence length="443" mass="50529">MFNKNGKRGLTEVTDVDEQGSGKKSKSHTFFSSFAARKEEAKLPPSRRSTVKQDAPKTVEHFLHLDPFATNTGESSSSTSKKRIRIAMYDLDGTLIQPKSGNKFPKNADDWKWWHAKVKPKLAEAHSQGQHLVIISNQKLADKKLKEWREKVHLICADLPEHTPVRVLAATASDQFRKPGTGLFDFLREFYEAKGLEIDLEHSFYVGDAAGRDGDHNDTDRKFADNAGLMFYTPEQYFKNSTTAPVFRRYKGFDAKAELPRMDEQPLVTPTNKPIVPTSTKEIVLFVGYPASGKTSFFNKYFKPEGYIHVNQDTLKTREKCLAAVRDSMTFGSVGCVVDNTNRDKTTRALYIAMAMQLRVPIRCFFFTASYELAKHNNAYRACAKRNVPEAEKRDLLPETAFLSFKKSLEEPDATEGFDEIRRVNFNFDGSEEERKIWSRWMT</sequence>
<dbReference type="InterPro" id="IPR006549">
    <property type="entry name" value="HAD-SF_hydro_IIIA"/>
</dbReference>